<dbReference type="InterPro" id="IPR036388">
    <property type="entry name" value="WH-like_DNA-bd_sf"/>
</dbReference>
<gene>
    <name evidence="5" type="ORF">KCTCHS21_21550</name>
</gene>
<evidence type="ECO:0000256" key="3">
    <source>
        <dbReference type="ARBA" id="ARBA00023163"/>
    </source>
</evidence>
<evidence type="ECO:0000256" key="2">
    <source>
        <dbReference type="ARBA" id="ARBA00023125"/>
    </source>
</evidence>
<evidence type="ECO:0000313" key="5">
    <source>
        <dbReference type="EMBL" id="BBI32756.1"/>
    </source>
</evidence>
<dbReference type="CDD" id="cd07377">
    <property type="entry name" value="WHTH_GntR"/>
    <property type="match status" value="1"/>
</dbReference>
<dbReference type="Pfam" id="PF07729">
    <property type="entry name" value="FCD"/>
    <property type="match status" value="1"/>
</dbReference>
<dbReference type="AlphaFoldDB" id="A0A3T1D3R0"/>
<keyword evidence="6" id="KW-1185">Reference proteome</keyword>
<accession>A0A3T1D3R0</accession>
<dbReference type="RefSeq" id="WP_162309308.1">
    <property type="nucleotide sequence ID" value="NZ_AP019400.1"/>
</dbReference>
<dbReference type="SUPFAM" id="SSF48008">
    <property type="entry name" value="GntR ligand-binding domain-like"/>
    <property type="match status" value="1"/>
</dbReference>
<dbReference type="InterPro" id="IPR000524">
    <property type="entry name" value="Tscrpt_reg_HTH_GntR"/>
</dbReference>
<reference evidence="5 6" key="1">
    <citation type="submission" date="2019-01" db="EMBL/GenBank/DDBJ databases">
        <title>Complete genome sequence of Cohnella hallensis HS21 isolated from Korean fir (Abies koreana) rhizospheric soil.</title>
        <authorList>
            <person name="Jiang L."/>
            <person name="Kang S.W."/>
            <person name="Kim S."/>
            <person name="Jung J."/>
            <person name="Kim C.Y."/>
            <person name="Kim D.H."/>
            <person name="Kim S.W."/>
            <person name="Lee J."/>
        </authorList>
    </citation>
    <scope>NUCLEOTIDE SEQUENCE [LARGE SCALE GENOMIC DNA]</scope>
    <source>
        <strain evidence="5 6">HS21</strain>
    </source>
</reference>
<protein>
    <recommendedName>
        <fullName evidence="4">HTH gntR-type domain-containing protein</fullName>
    </recommendedName>
</protein>
<dbReference type="Proteomes" id="UP000289856">
    <property type="component" value="Chromosome"/>
</dbReference>
<name>A0A3T1D3R0_9BACL</name>
<dbReference type="GO" id="GO:0003677">
    <property type="term" value="F:DNA binding"/>
    <property type="evidence" value="ECO:0007669"/>
    <property type="project" value="UniProtKB-KW"/>
</dbReference>
<dbReference type="SUPFAM" id="SSF46785">
    <property type="entry name" value="Winged helix' DNA-binding domain"/>
    <property type="match status" value="1"/>
</dbReference>
<keyword evidence="2" id="KW-0238">DNA-binding</keyword>
<keyword evidence="3" id="KW-0804">Transcription</keyword>
<dbReference type="PANTHER" id="PTHR43537:SF24">
    <property type="entry name" value="GLUCONATE OPERON TRANSCRIPTIONAL REPRESSOR"/>
    <property type="match status" value="1"/>
</dbReference>
<dbReference type="Pfam" id="PF00392">
    <property type="entry name" value="GntR"/>
    <property type="match status" value="1"/>
</dbReference>
<dbReference type="Gene3D" id="1.20.120.530">
    <property type="entry name" value="GntR ligand-binding domain-like"/>
    <property type="match status" value="1"/>
</dbReference>
<dbReference type="SMART" id="SM00345">
    <property type="entry name" value="HTH_GNTR"/>
    <property type="match status" value="1"/>
</dbReference>
<dbReference type="PRINTS" id="PR00035">
    <property type="entry name" value="HTHGNTR"/>
</dbReference>
<proteinExistence type="predicted"/>
<evidence type="ECO:0000259" key="4">
    <source>
        <dbReference type="PROSITE" id="PS50949"/>
    </source>
</evidence>
<sequence length="224" mass="25675">MSNHADSLSRSHHTKEVVTQLRKDIILGKYKPGTRLIEAKLAEQMGISRAPIRTSLQLLAQEGLVLNLTNGGTEVIGYSAKDVKNIFELRLLLEQTALQNTFKSSSFVYRPLFDAMELLESYRDKEDEITSDDTAYLDITFHRSLILMADNNAMTVAWNTMANTLQAILQITNMTTPTFSAFCDEHRKMADMIIQKNEEIFQVLRHHIMNAMNIIIERMEKNMY</sequence>
<dbReference type="Gene3D" id="1.10.10.10">
    <property type="entry name" value="Winged helix-like DNA-binding domain superfamily/Winged helix DNA-binding domain"/>
    <property type="match status" value="1"/>
</dbReference>
<evidence type="ECO:0000256" key="1">
    <source>
        <dbReference type="ARBA" id="ARBA00023015"/>
    </source>
</evidence>
<dbReference type="InterPro" id="IPR008920">
    <property type="entry name" value="TF_FadR/GntR_C"/>
</dbReference>
<dbReference type="KEGG" id="cohn:KCTCHS21_21550"/>
<keyword evidence="1" id="KW-0805">Transcription regulation</keyword>
<dbReference type="PROSITE" id="PS50949">
    <property type="entry name" value="HTH_GNTR"/>
    <property type="match status" value="1"/>
</dbReference>
<dbReference type="GO" id="GO:0003700">
    <property type="term" value="F:DNA-binding transcription factor activity"/>
    <property type="evidence" value="ECO:0007669"/>
    <property type="project" value="InterPro"/>
</dbReference>
<dbReference type="InterPro" id="IPR036390">
    <property type="entry name" value="WH_DNA-bd_sf"/>
</dbReference>
<dbReference type="InterPro" id="IPR011711">
    <property type="entry name" value="GntR_C"/>
</dbReference>
<dbReference type="EMBL" id="AP019400">
    <property type="protein sequence ID" value="BBI32756.1"/>
    <property type="molecule type" value="Genomic_DNA"/>
</dbReference>
<organism evidence="5 6">
    <name type="scientific">Cohnella abietis</name>
    <dbReference type="NCBI Taxonomy" id="2507935"/>
    <lineage>
        <taxon>Bacteria</taxon>
        <taxon>Bacillati</taxon>
        <taxon>Bacillota</taxon>
        <taxon>Bacilli</taxon>
        <taxon>Bacillales</taxon>
        <taxon>Paenibacillaceae</taxon>
        <taxon>Cohnella</taxon>
    </lineage>
</organism>
<evidence type="ECO:0000313" key="6">
    <source>
        <dbReference type="Proteomes" id="UP000289856"/>
    </source>
</evidence>
<dbReference type="PANTHER" id="PTHR43537">
    <property type="entry name" value="TRANSCRIPTIONAL REGULATOR, GNTR FAMILY"/>
    <property type="match status" value="1"/>
</dbReference>
<feature type="domain" description="HTH gntR-type" evidence="4">
    <location>
        <begin position="11"/>
        <end position="78"/>
    </location>
</feature>